<feature type="domain" description="Non-haem dioxygenase N-terminal" evidence="8">
    <location>
        <begin position="9"/>
        <end position="100"/>
    </location>
</feature>
<comment type="function">
    <text evidence="6">Probable 2-oxoglutarate-dependent dioxygenase that may be involved in glucosinolates biosynthesis. May play a role in the production of aliphatic glucosinolates.</text>
</comment>
<dbReference type="Pfam" id="PF14226">
    <property type="entry name" value="DIOX_N"/>
    <property type="match status" value="1"/>
</dbReference>
<proteinExistence type="inferred from homology"/>
<dbReference type="EnsemblPlants" id="QL10p057454:mrna">
    <property type="protein sequence ID" value="QL10p057454:mrna"/>
    <property type="gene ID" value="QL10p057454"/>
</dbReference>
<organism evidence="9 10">
    <name type="scientific">Quercus lobata</name>
    <name type="common">Valley oak</name>
    <dbReference type="NCBI Taxonomy" id="97700"/>
    <lineage>
        <taxon>Eukaryota</taxon>
        <taxon>Viridiplantae</taxon>
        <taxon>Streptophyta</taxon>
        <taxon>Embryophyta</taxon>
        <taxon>Tracheophyta</taxon>
        <taxon>Spermatophyta</taxon>
        <taxon>Magnoliopsida</taxon>
        <taxon>eudicotyledons</taxon>
        <taxon>Gunneridae</taxon>
        <taxon>Pentapetalae</taxon>
        <taxon>rosids</taxon>
        <taxon>fabids</taxon>
        <taxon>Fagales</taxon>
        <taxon>Fagaceae</taxon>
        <taxon>Quercus</taxon>
    </lineage>
</organism>
<dbReference type="GO" id="GO:0046872">
    <property type="term" value="F:metal ion binding"/>
    <property type="evidence" value="ECO:0007669"/>
    <property type="project" value="UniProtKB-KW"/>
</dbReference>
<dbReference type="GeneID" id="115962953"/>
<dbReference type="GO" id="GO:0051213">
    <property type="term" value="F:dioxygenase activity"/>
    <property type="evidence" value="ECO:0007669"/>
    <property type="project" value="UniProtKB-KW"/>
</dbReference>
<dbReference type="InParanoid" id="A0A7N2MT26"/>
<comment type="similarity">
    <text evidence="1">Belongs to the iron/ascorbate-dependent oxidoreductase family.</text>
</comment>
<keyword evidence="4" id="KW-0560">Oxidoreductase</keyword>
<accession>A0A7N2MT26</accession>
<dbReference type="Gramene" id="QL10p057454:mrna">
    <property type="protein sequence ID" value="QL10p057454:mrna"/>
    <property type="gene ID" value="QL10p057454"/>
</dbReference>
<keyword evidence="10" id="KW-1185">Reference proteome</keyword>
<dbReference type="RefSeq" id="XP_030937699.1">
    <property type="nucleotide sequence ID" value="XM_031081839.1"/>
</dbReference>
<evidence type="ECO:0000313" key="10">
    <source>
        <dbReference type="Proteomes" id="UP000594261"/>
    </source>
</evidence>
<dbReference type="Gene3D" id="2.60.120.330">
    <property type="entry name" value="B-lactam Antibiotic, Isopenicillin N Synthase, Chain"/>
    <property type="match status" value="1"/>
</dbReference>
<reference evidence="9 10" key="1">
    <citation type="journal article" date="2016" name="G3 (Bethesda)">
        <title>First Draft Assembly and Annotation of the Genome of a California Endemic Oak Quercus lobata Nee (Fagaceae).</title>
        <authorList>
            <person name="Sork V.L."/>
            <person name="Fitz-Gibbon S.T."/>
            <person name="Puiu D."/>
            <person name="Crepeau M."/>
            <person name="Gugger P.F."/>
            <person name="Sherman R."/>
            <person name="Stevens K."/>
            <person name="Langley C.H."/>
            <person name="Pellegrini M."/>
            <person name="Salzberg S.L."/>
        </authorList>
    </citation>
    <scope>NUCLEOTIDE SEQUENCE [LARGE SCALE GENOMIC DNA]</scope>
    <source>
        <strain evidence="9 10">cv. SW786</strain>
    </source>
</reference>
<evidence type="ECO:0000256" key="3">
    <source>
        <dbReference type="ARBA" id="ARBA00022964"/>
    </source>
</evidence>
<dbReference type="InterPro" id="IPR050231">
    <property type="entry name" value="Iron_ascorbate_oxido_reductase"/>
</dbReference>
<reference evidence="9" key="2">
    <citation type="submission" date="2021-01" db="UniProtKB">
        <authorList>
            <consortium name="EnsemblPlants"/>
        </authorList>
    </citation>
    <scope>IDENTIFICATION</scope>
</reference>
<evidence type="ECO:0000256" key="1">
    <source>
        <dbReference type="ARBA" id="ARBA00008056"/>
    </source>
</evidence>
<dbReference type="InterPro" id="IPR026992">
    <property type="entry name" value="DIOX_N"/>
</dbReference>
<keyword evidence="2" id="KW-0479">Metal-binding</keyword>
<dbReference type="InterPro" id="IPR044861">
    <property type="entry name" value="IPNS-like_FE2OG_OXY"/>
</dbReference>
<protein>
    <recommendedName>
        <fullName evidence="11">Fe2OG dioxygenase domain-containing protein</fullName>
    </recommendedName>
</protein>
<dbReference type="PANTHER" id="PTHR47990">
    <property type="entry name" value="2-OXOGLUTARATE (2OG) AND FE(II)-DEPENDENT OXYGENASE SUPERFAMILY PROTEIN-RELATED"/>
    <property type="match status" value="1"/>
</dbReference>
<dbReference type="SUPFAM" id="SSF51197">
    <property type="entry name" value="Clavaminate synthase-like"/>
    <property type="match status" value="1"/>
</dbReference>
<evidence type="ECO:0000256" key="2">
    <source>
        <dbReference type="ARBA" id="ARBA00022723"/>
    </source>
</evidence>
<dbReference type="OrthoDB" id="288590at2759"/>
<dbReference type="OMA" id="DETHPIQ"/>
<dbReference type="KEGG" id="qlo:115962953"/>
<name>A0A7N2MT26_QUELO</name>
<dbReference type="Proteomes" id="UP000594261">
    <property type="component" value="Chromosome 10"/>
</dbReference>
<evidence type="ECO:0000256" key="5">
    <source>
        <dbReference type="ARBA" id="ARBA00023004"/>
    </source>
</evidence>
<keyword evidence="5" id="KW-0408">Iron</keyword>
<evidence type="ECO:0008006" key="11">
    <source>
        <dbReference type="Google" id="ProtNLM"/>
    </source>
</evidence>
<gene>
    <name evidence="9" type="primary">LOC115962953</name>
</gene>
<evidence type="ECO:0000259" key="8">
    <source>
        <dbReference type="Pfam" id="PF14226"/>
    </source>
</evidence>
<dbReference type="AlphaFoldDB" id="A0A7N2MT26"/>
<sequence>MGRQALSKIPVIDFSSEDLKPGTSSWLSTRKAVCHALEEQGCFVAEIGNRISLELHNKIFGTIGELFELPTETKMQNTHDKPYRGYISVGSAHESMGIDKATCLGESQKFTNLMWSNGNDHFCEGVNLYAKIMAELDQMVTRMVFENYGVEKYYDSNIASTGYVIRFGKYKEYQNYNPKKGFPTHTDKSFTSIVQQHRVNAFEVQTRDGEWIGLDPKPSSFLYMVGDAFQAWSNDRLQPCKHRVMMNGNKTIHLLGLFTFNEGTIHVPEELVDDEHPLQYEPFDHIDYVRSEEGQGAENPIKVYCGVN</sequence>
<dbReference type="EMBL" id="LRBV02000010">
    <property type="status" value="NOT_ANNOTATED_CDS"/>
    <property type="molecule type" value="Genomic_DNA"/>
</dbReference>
<evidence type="ECO:0000313" key="9">
    <source>
        <dbReference type="EnsemblPlants" id="QL10p057454:mrna"/>
    </source>
</evidence>
<dbReference type="FunFam" id="2.60.120.330:FF:000022">
    <property type="entry name" value="Probable 2-oxoglutarate-dependent dioxygenase AOP1.2"/>
    <property type="match status" value="1"/>
</dbReference>
<keyword evidence="3" id="KW-0223">Dioxygenase</keyword>
<evidence type="ECO:0000259" key="7">
    <source>
        <dbReference type="Pfam" id="PF03171"/>
    </source>
</evidence>
<evidence type="ECO:0000256" key="4">
    <source>
        <dbReference type="ARBA" id="ARBA00023002"/>
    </source>
</evidence>
<dbReference type="Pfam" id="PF03171">
    <property type="entry name" value="2OG-FeII_Oxy"/>
    <property type="match status" value="1"/>
</dbReference>
<feature type="domain" description="Isopenicillin N synthase-like Fe(2+) 2OG dioxygenase" evidence="7">
    <location>
        <begin position="166"/>
        <end position="250"/>
    </location>
</feature>
<dbReference type="InterPro" id="IPR027443">
    <property type="entry name" value="IPNS-like_sf"/>
</dbReference>
<evidence type="ECO:0000256" key="6">
    <source>
        <dbReference type="ARBA" id="ARBA00057022"/>
    </source>
</evidence>